<keyword evidence="4 11" id="KW-0808">Transferase</keyword>
<evidence type="ECO:0000256" key="1">
    <source>
        <dbReference type="ARBA" id="ARBA00004236"/>
    </source>
</evidence>
<dbReference type="Proteomes" id="UP001318682">
    <property type="component" value="Chromosome"/>
</dbReference>
<evidence type="ECO:0000256" key="5">
    <source>
        <dbReference type="ARBA" id="ARBA00022692"/>
    </source>
</evidence>
<evidence type="ECO:0000256" key="7">
    <source>
        <dbReference type="ARBA" id="ARBA00023136"/>
    </source>
</evidence>
<protein>
    <submittedName>
        <fullName evidence="11">Undecaprenyl phosphate N,N'-diacetylbacillosamine 1-phosphate transferase</fullName>
        <ecNumber evidence="11">2.7.8.36</ecNumber>
    </submittedName>
</protein>
<evidence type="ECO:0000256" key="9">
    <source>
        <dbReference type="SAM" id="Phobius"/>
    </source>
</evidence>
<keyword evidence="8" id="KW-0270">Exopolysaccharide synthesis</keyword>
<organism evidence="11 12">
    <name type="scientific">Roseobacter fucihabitans</name>
    <dbReference type="NCBI Taxonomy" id="1537242"/>
    <lineage>
        <taxon>Bacteria</taxon>
        <taxon>Pseudomonadati</taxon>
        <taxon>Pseudomonadota</taxon>
        <taxon>Alphaproteobacteria</taxon>
        <taxon>Rhodobacterales</taxon>
        <taxon>Roseobacteraceae</taxon>
        <taxon>Roseobacter</taxon>
    </lineage>
</organism>
<evidence type="ECO:0000259" key="10">
    <source>
        <dbReference type="Pfam" id="PF02397"/>
    </source>
</evidence>
<evidence type="ECO:0000313" key="12">
    <source>
        <dbReference type="Proteomes" id="UP001318682"/>
    </source>
</evidence>
<evidence type="ECO:0000256" key="4">
    <source>
        <dbReference type="ARBA" id="ARBA00022679"/>
    </source>
</evidence>
<accession>A0ABZ2C0A3</accession>
<dbReference type="PANTHER" id="PTHR30576:SF4">
    <property type="entry name" value="UNDECAPRENYL-PHOSPHATE GALACTOSE PHOSPHOTRANSFERASE"/>
    <property type="match status" value="1"/>
</dbReference>
<dbReference type="Pfam" id="PF02397">
    <property type="entry name" value="Bac_transf"/>
    <property type="match status" value="1"/>
</dbReference>
<comment type="similarity">
    <text evidence="2">Belongs to the bacterial sugar transferase family.</text>
</comment>
<name>A0ABZ2C0A3_9RHOB</name>
<evidence type="ECO:0000256" key="6">
    <source>
        <dbReference type="ARBA" id="ARBA00022989"/>
    </source>
</evidence>
<sequence length="225" mass="25480">MTAFHLEESEKSKVFSELGGGVAIYRRAGKRVFDLILALIILPLVVPIIALLWVLTKRDGGTGFFGHRRVGRDGKVFRCWKLRTMVVDAEEKLRVHLENNPEAAAEWAQDHKLNDDPRITRLGNFLRKTSLDELPQIWNVICGNMSFVGPRPIVRVELHKYGIHRPVYLSMTPGITGLWQVSGRNDVSYSERVQFDVDYSNDLSLFTDIRLIAMTGFSILGATGR</sequence>
<dbReference type="EC" id="2.7.8.36" evidence="11"/>
<evidence type="ECO:0000256" key="8">
    <source>
        <dbReference type="ARBA" id="ARBA00023169"/>
    </source>
</evidence>
<feature type="domain" description="Bacterial sugar transferase" evidence="10">
    <location>
        <begin position="30"/>
        <end position="220"/>
    </location>
</feature>
<feature type="transmembrane region" description="Helical" evidence="9">
    <location>
        <begin position="35"/>
        <end position="55"/>
    </location>
</feature>
<dbReference type="PANTHER" id="PTHR30576">
    <property type="entry name" value="COLANIC BIOSYNTHESIS UDP-GLUCOSE LIPID CARRIER TRANSFERASE"/>
    <property type="match status" value="1"/>
</dbReference>
<keyword evidence="12" id="KW-1185">Reference proteome</keyword>
<evidence type="ECO:0000256" key="2">
    <source>
        <dbReference type="ARBA" id="ARBA00006464"/>
    </source>
</evidence>
<proteinExistence type="inferred from homology"/>
<dbReference type="RefSeq" id="WP_187428531.1">
    <property type="nucleotide sequence ID" value="NZ_CP143423.1"/>
</dbReference>
<keyword evidence="6 9" id="KW-1133">Transmembrane helix</keyword>
<dbReference type="InterPro" id="IPR003362">
    <property type="entry name" value="Bact_transf"/>
</dbReference>
<evidence type="ECO:0000313" key="11">
    <source>
        <dbReference type="EMBL" id="WVX51358.1"/>
    </source>
</evidence>
<dbReference type="EMBL" id="CP143423">
    <property type="protein sequence ID" value="WVX51358.1"/>
    <property type="molecule type" value="Genomic_DNA"/>
</dbReference>
<evidence type="ECO:0000256" key="3">
    <source>
        <dbReference type="ARBA" id="ARBA00022475"/>
    </source>
</evidence>
<reference evidence="12" key="1">
    <citation type="submission" date="2024-01" db="EMBL/GenBank/DDBJ databases">
        <title>Roseobacter fucihabitans sp. nov., isolated from the brown alga Fucus spiralis.</title>
        <authorList>
            <person name="Hahnke S."/>
            <person name="Berger M."/>
            <person name="Schlingloff A."/>
            <person name="Athale I."/>
            <person name="Neumann-Schaal M."/>
            <person name="Adenaya A."/>
            <person name="Poehlein A."/>
            <person name="Daniel R."/>
            <person name="Pertersen J."/>
            <person name="Brinkhoff T."/>
        </authorList>
    </citation>
    <scope>NUCLEOTIDE SEQUENCE [LARGE SCALE GENOMIC DNA]</scope>
    <source>
        <strain evidence="12">B14</strain>
    </source>
</reference>
<keyword evidence="5 9" id="KW-0812">Transmembrane</keyword>
<keyword evidence="3" id="KW-1003">Cell membrane</keyword>
<dbReference type="GO" id="GO:0102334">
    <property type="term" value="F:N,N'-diacetylbacilliosaminyl-1-phosphate transferase activity"/>
    <property type="evidence" value="ECO:0007669"/>
    <property type="project" value="UniProtKB-EC"/>
</dbReference>
<comment type="subcellular location">
    <subcellularLocation>
        <location evidence="1">Cell membrane</location>
    </subcellularLocation>
</comment>
<gene>
    <name evidence="11" type="primary">pglC_1</name>
    <name evidence="11" type="ORF">ROLI_044590</name>
</gene>
<keyword evidence="7 9" id="KW-0472">Membrane</keyword>